<dbReference type="AlphaFoldDB" id="A0A143BJZ6"/>
<reference evidence="2 3" key="2">
    <citation type="journal article" date="2016" name="Environ. Microbiol. Rep.">
        <title>Metagenomic evidence for the presence of phototrophic Gemmatimonadetes bacteria in diverse environments.</title>
        <authorList>
            <person name="Zeng Y."/>
            <person name="Baumbach J."/>
            <person name="Barbosa E.G."/>
            <person name="Azevedo V."/>
            <person name="Zhang C."/>
            <person name="Koblizek M."/>
        </authorList>
    </citation>
    <scope>NUCLEOTIDE SEQUENCE [LARGE SCALE GENOMIC DNA]</scope>
    <source>
        <strain evidence="2 3">AP64</strain>
    </source>
</reference>
<dbReference type="GO" id="GO:0007165">
    <property type="term" value="P:signal transduction"/>
    <property type="evidence" value="ECO:0007669"/>
    <property type="project" value="InterPro"/>
</dbReference>
<keyword evidence="3" id="KW-1185">Reference proteome</keyword>
<dbReference type="Proteomes" id="UP000076404">
    <property type="component" value="Chromosome"/>
</dbReference>
<dbReference type="InterPro" id="IPR002545">
    <property type="entry name" value="CheW-lke_dom"/>
</dbReference>
<organism evidence="2 3">
    <name type="scientific">Gemmatimonas phototrophica</name>
    <dbReference type="NCBI Taxonomy" id="1379270"/>
    <lineage>
        <taxon>Bacteria</taxon>
        <taxon>Pseudomonadati</taxon>
        <taxon>Gemmatimonadota</taxon>
        <taxon>Gemmatimonadia</taxon>
        <taxon>Gemmatimonadales</taxon>
        <taxon>Gemmatimonadaceae</taxon>
        <taxon>Gemmatimonas</taxon>
    </lineage>
</organism>
<dbReference type="GO" id="GO:0006935">
    <property type="term" value="P:chemotaxis"/>
    <property type="evidence" value="ECO:0007669"/>
    <property type="project" value="InterPro"/>
</dbReference>
<proteinExistence type="predicted"/>
<sequence>MTHTFRSISGLASRRRARPAVERATFVVAAIGASRLAFPVEWVERVLRNTTDSADAPLAYGHRALTVCDVAASLGLTAAPVPSVTRRVLVLRDASLAADGCAVLVDSVHEVFAVEIAHIRPVTDGATADIARHSAIRGVFERDAHEVWVLDPSRLLREVA</sequence>
<protein>
    <recommendedName>
        <fullName evidence="1">CheW-like domain-containing protein</fullName>
    </recommendedName>
</protein>
<name>A0A143BJZ6_9BACT</name>
<dbReference type="RefSeq" id="WP_026850512.1">
    <property type="nucleotide sequence ID" value="NZ_CP011454.1"/>
</dbReference>
<evidence type="ECO:0000313" key="2">
    <source>
        <dbReference type="EMBL" id="AMW04754.1"/>
    </source>
</evidence>
<dbReference type="InterPro" id="IPR036061">
    <property type="entry name" value="CheW-like_dom_sf"/>
</dbReference>
<dbReference type="STRING" id="1379270.GEMMAAP_07710"/>
<evidence type="ECO:0000259" key="1">
    <source>
        <dbReference type="SMART" id="SM00260"/>
    </source>
</evidence>
<dbReference type="SMART" id="SM00260">
    <property type="entry name" value="CheW"/>
    <property type="match status" value="1"/>
</dbReference>
<accession>A0A143BJZ6</accession>
<reference evidence="2 3" key="1">
    <citation type="journal article" date="2014" name="Proc. Natl. Acad. Sci. U.S.A.">
        <title>Functional type 2 photosynthetic reaction centers found in the rare bacterial phylum Gemmatimonadetes.</title>
        <authorList>
            <person name="Zeng Y."/>
            <person name="Feng F."/>
            <person name="Medova H."/>
            <person name="Dean J."/>
            <person name="Koblizek M."/>
        </authorList>
    </citation>
    <scope>NUCLEOTIDE SEQUENCE [LARGE SCALE GENOMIC DNA]</scope>
    <source>
        <strain evidence="2 3">AP64</strain>
    </source>
</reference>
<dbReference type="eggNOG" id="COG0835">
    <property type="taxonomic scope" value="Bacteria"/>
</dbReference>
<dbReference type="KEGG" id="gph:GEMMAAP_07710"/>
<dbReference type="SUPFAM" id="SSF50341">
    <property type="entry name" value="CheW-like"/>
    <property type="match status" value="1"/>
</dbReference>
<dbReference type="Pfam" id="PF01584">
    <property type="entry name" value="CheW"/>
    <property type="match status" value="1"/>
</dbReference>
<feature type="domain" description="CheW-like" evidence="1">
    <location>
        <begin position="21"/>
        <end position="156"/>
    </location>
</feature>
<dbReference type="EMBL" id="CP011454">
    <property type="protein sequence ID" value="AMW04754.1"/>
    <property type="molecule type" value="Genomic_DNA"/>
</dbReference>
<gene>
    <name evidence="2" type="ORF">GEMMAAP_07710</name>
</gene>
<evidence type="ECO:0000313" key="3">
    <source>
        <dbReference type="Proteomes" id="UP000076404"/>
    </source>
</evidence>